<dbReference type="PANTHER" id="PTHR46845">
    <property type="entry name" value="INSULIN-LIKE GROWTH FACTOR I"/>
    <property type="match status" value="1"/>
</dbReference>
<dbReference type="GO" id="GO:0043066">
    <property type="term" value="P:negative regulation of apoptotic process"/>
    <property type="evidence" value="ECO:0007669"/>
    <property type="project" value="TreeGrafter"/>
</dbReference>
<dbReference type="GO" id="GO:0048009">
    <property type="term" value="P:insulin-like growth factor receptor signaling pathway"/>
    <property type="evidence" value="ECO:0007669"/>
    <property type="project" value="TreeGrafter"/>
</dbReference>
<evidence type="ECO:0000256" key="3">
    <source>
        <dbReference type="SAM" id="SignalP"/>
    </source>
</evidence>
<accession>A0A8C5RWC9</accession>
<evidence type="ECO:0000259" key="4">
    <source>
        <dbReference type="SMART" id="SM00078"/>
    </source>
</evidence>
<feature type="signal peptide" evidence="3">
    <location>
        <begin position="1"/>
        <end position="25"/>
    </location>
</feature>
<keyword evidence="3" id="KW-0732">Signal</keyword>
<dbReference type="PANTHER" id="PTHR46845:SF1">
    <property type="entry name" value="INSULIN-LIKE GROWTH FACTOR I"/>
    <property type="match status" value="1"/>
</dbReference>
<keyword evidence="6" id="KW-1185">Reference proteome</keyword>
<evidence type="ECO:0000313" key="5">
    <source>
        <dbReference type="Ensembl" id="ENSLLTP00000008551.1"/>
    </source>
</evidence>
<dbReference type="GO" id="GO:0051897">
    <property type="term" value="P:positive regulation of phosphatidylinositol 3-kinase/protein kinase B signal transduction"/>
    <property type="evidence" value="ECO:0007669"/>
    <property type="project" value="TreeGrafter"/>
</dbReference>
<keyword evidence="2" id="KW-1015">Disulfide bond</keyword>
<dbReference type="Pfam" id="PF00049">
    <property type="entry name" value="Insulin"/>
    <property type="match status" value="1"/>
</dbReference>
<dbReference type="AlphaFoldDB" id="A0A8C5RWC9"/>
<dbReference type="SUPFAM" id="SSF56994">
    <property type="entry name" value="Insulin-like"/>
    <property type="match status" value="1"/>
</dbReference>
<dbReference type="GO" id="GO:0005615">
    <property type="term" value="C:extracellular space"/>
    <property type="evidence" value="ECO:0007669"/>
    <property type="project" value="TreeGrafter"/>
</dbReference>
<dbReference type="GO" id="GO:0008283">
    <property type="term" value="P:cell population proliferation"/>
    <property type="evidence" value="ECO:0007669"/>
    <property type="project" value="TreeGrafter"/>
</dbReference>
<dbReference type="GO" id="GO:0005159">
    <property type="term" value="F:insulin-like growth factor receptor binding"/>
    <property type="evidence" value="ECO:0007669"/>
    <property type="project" value="TreeGrafter"/>
</dbReference>
<evidence type="ECO:0000313" key="6">
    <source>
        <dbReference type="Proteomes" id="UP000694406"/>
    </source>
</evidence>
<name>A0A8C5RWC9_LATLA</name>
<dbReference type="Ensembl" id="ENSLLTT00000008874.1">
    <property type="protein sequence ID" value="ENSLLTP00000008551.1"/>
    <property type="gene ID" value="ENSLLTG00000006516.1"/>
</dbReference>
<comment type="similarity">
    <text evidence="1">Belongs to the insulin family.</text>
</comment>
<dbReference type="Gene3D" id="1.10.100.10">
    <property type="entry name" value="Insulin-like"/>
    <property type="match status" value="1"/>
</dbReference>
<evidence type="ECO:0000256" key="1">
    <source>
        <dbReference type="ARBA" id="ARBA00009034"/>
    </source>
</evidence>
<organism evidence="5 6">
    <name type="scientific">Laticauda laticaudata</name>
    <name type="common">Blue-ringed sea krait</name>
    <name type="synonym">Blue-lipped sea krait</name>
    <dbReference type="NCBI Taxonomy" id="8630"/>
    <lineage>
        <taxon>Eukaryota</taxon>
        <taxon>Metazoa</taxon>
        <taxon>Chordata</taxon>
        <taxon>Craniata</taxon>
        <taxon>Vertebrata</taxon>
        <taxon>Euteleostomi</taxon>
        <taxon>Lepidosauria</taxon>
        <taxon>Squamata</taxon>
        <taxon>Bifurcata</taxon>
        <taxon>Unidentata</taxon>
        <taxon>Episquamata</taxon>
        <taxon>Toxicofera</taxon>
        <taxon>Serpentes</taxon>
        <taxon>Colubroidea</taxon>
        <taxon>Elapidae</taxon>
        <taxon>Laticaudinae</taxon>
        <taxon>Laticauda</taxon>
    </lineage>
</organism>
<protein>
    <recommendedName>
        <fullName evidence="4">Insulin-like domain-containing protein</fullName>
    </recommendedName>
</protein>
<dbReference type="InterPro" id="IPR016179">
    <property type="entry name" value="Insulin-like"/>
</dbReference>
<reference evidence="5" key="2">
    <citation type="submission" date="2025-09" db="UniProtKB">
        <authorList>
            <consortium name="Ensembl"/>
        </authorList>
    </citation>
    <scope>IDENTIFICATION</scope>
</reference>
<dbReference type="SMART" id="SM00078">
    <property type="entry name" value="IlGF"/>
    <property type="match status" value="1"/>
</dbReference>
<evidence type="ECO:0000256" key="2">
    <source>
        <dbReference type="ARBA" id="ARBA00023157"/>
    </source>
</evidence>
<feature type="domain" description="Insulin-like" evidence="4">
    <location>
        <begin position="30"/>
        <end position="72"/>
    </location>
</feature>
<dbReference type="InterPro" id="IPR036438">
    <property type="entry name" value="Insulin-like_sf"/>
</dbReference>
<dbReference type="GO" id="GO:0008284">
    <property type="term" value="P:positive regulation of cell population proliferation"/>
    <property type="evidence" value="ECO:0007669"/>
    <property type="project" value="TreeGrafter"/>
</dbReference>
<dbReference type="GO" id="GO:0005179">
    <property type="term" value="F:hormone activity"/>
    <property type="evidence" value="ECO:0007669"/>
    <property type="project" value="InterPro"/>
</dbReference>
<feature type="chain" id="PRO_5034341755" description="Insulin-like domain-containing protein" evidence="3">
    <location>
        <begin position="26"/>
        <end position="87"/>
    </location>
</feature>
<dbReference type="Proteomes" id="UP000694406">
    <property type="component" value="Unplaced"/>
</dbReference>
<reference evidence="5" key="1">
    <citation type="submission" date="2025-08" db="UniProtKB">
        <authorList>
            <consortium name="Ensembl"/>
        </authorList>
    </citation>
    <scope>IDENTIFICATION</scope>
</reference>
<proteinExistence type="inferred from homology"/>
<sequence>MLTATSINFFYFGLCLLTLTGSSVAAAGHETLCGAELVDALQFVCGERGFYFSKLKVAKVGNPCSTVFLHPCVCGRGCVHVCMVFIK</sequence>